<keyword evidence="2" id="KW-0449">Lipoprotein</keyword>
<proteinExistence type="predicted"/>
<dbReference type="AlphaFoldDB" id="D8DZ26"/>
<accession>D8DZ26</accession>
<reference evidence="2 3" key="1">
    <citation type="journal article" date="2010" name="Microb. Ecol.">
        <title>Comparative genome analysis of Prevotella ruminicola and Prevotella bryantii: insights into their environmental niche.</title>
        <authorList>
            <consortium name="North American Consortium for Rumen Bacteria"/>
            <person name="Purushe J."/>
            <person name="Fouts D.E."/>
            <person name="Morrison M."/>
            <person name="White B.A."/>
            <person name="Mackie R.I."/>
            <person name="Coutinho P.M."/>
            <person name="Henrissat B."/>
            <person name="Nelson K.E."/>
        </authorList>
    </citation>
    <scope>NUCLEOTIDE SEQUENCE [LARGE SCALE GENOMIC DNA]</scope>
    <source>
        <strain evidence="2 3">B14</strain>
    </source>
</reference>
<sequence>MKIKNIFFAAAAAMALTACSSDDAIETVQQQSQFPEDGVIRFTTNLNDAADAETRASITSSDLNQAYQQFQVMIINPNSGIYSYFNTVEYDGTEWTPLERMLWQNNTQSITVTAAYKQGKTFTDGEFVNGASLTVAADQSTEALLKQQDLLTMPTKTIANPSTEQTLLQNGKLVINFYHALAKLDVTLDLANEFYKVDPKLNHATDITDFTISGTNAGYQFKAMETANENYGTVIVTASTAVDILANQSAFTAATETNQHSTATYESIVVPQTIAAGQLTVSFKIGTRSFSWTNIEAITLEQGKHYTLPLTVGYDTVTLNARAFSASPWEDQLGDNLGTE</sequence>
<evidence type="ECO:0000256" key="1">
    <source>
        <dbReference type="SAM" id="SignalP"/>
    </source>
</evidence>
<evidence type="ECO:0000313" key="2">
    <source>
        <dbReference type="EMBL" id="EFI71268.1"/>
    </source>
</evidence>
<feature type="signal peptide" evidence="1">
    <location>
        <begin position="1"/>
        <end position="24"/>
    </location>
</feature>
<keyword evidence="3" id="KW-1185">Reference proteome</keyword>
<dbReference type="Pfam" id="PF13149">
    <property type="entry name" value="Mfa_like_1"/>
    <property type="match status" value="1"/>
</dbReference>
<dbReference type="CDD" id="cd13121">
    <property type="entry name" value="BF2867_like_C"/>
    <property type="match status" value="1"/>
</dbReference>
<feature type="chain" id="PRO_5003113295" evidence="1">
    <location>
        <begin position="25"/>
        <end position="340"/>
    </location>
</feature>
<dbReference type="Gene3D" id="2.60.40.2630">
    <property type="match status" value="1"/>
</dbReference>
<name>D8DZ26_9BACT</name>
<dbReference type="Proteomes" id="UP000004524">
    <property type="component" value="Unassembled WGS sequence"/>
</dbReference>
<comment type="caution">
    <text evidence="2">The sequence shown here is derived from an EMBL/GenBank/DDBJ whole genome shotgun (WGS) entry which is preliminary data.</text>
</comment>
<dbReference type="InterPro" id="IPR025049">
    <property type="entry name" value="Mfa-like_1"/>
</dbReference>
<organism evidence="2 3">
    <name type="scientific">Segatella baroniae B14</name>
    <dbReference type="NCBI Taxonomy" id="752555"/>
    <lineage>
        <taxon>Bacteria</taxon>
        <taxon>Pseudomonadati</taxon>
        <taxon>Bacteroidota</taxon>
        <taxon>Bacteroidia</taxon>
        <taxon>Bacteroidales</taxon>
        <taxon>Prevotellaceae</taxon>
        <taxon>Segatella</taxon>
    </lineage>
</organism>
<dbReference type="RefSeq" id="WP_006283271.1">
    <property type="nucleotide sequence ID" value="NZ_ADWO01000081.1"/>
</dbReference>
<evidence type="ECO:0000313" key="3">
    <source>
        <dbReference type="Proteomes" id="UP000004524"/>
    </source>
</evidence>
<gene>
    <name evidence="2" type="ORF">PBR_2739</name>
</gene>
<dbReference type="PROSITE" id="PS51257">
    <property type="entry name" value="PROKAR_LIPOPROTEIN"/>
    <property type="match status" value="1"/>
</dbReference>
<keyword evidence="1" id="KW-0732">Signal</keyword>
<protein>
    <submittedName>
        <fullName evidence="2">Putative lipoprotein</fullName>
    </submittedName>
</protein>
<dbReference type="EMBL" id="ADWO01000081">
    <property type="protein sequence ID" value="EFI71268.1"/>
    <property type="molecule type" value="Genomic_DNA"/>
</dbReference>